<organism evidence="6 7">
    <name type="scientific">candidate division MSBL1 archaeon SCGC-AAA259J03</name>
    <dbReference type="NCBI Taxonomy" id="1698269"/>
    <lineage>
        <taxon>Archaea</taxon>
        <taxon>Methanobacteriati</taxon>
        <taxon>Methanobacteriota</taxon>
        <taxon>candidate division MSBL1</taxon>
    </lineage>
</organism>
<gene>
    <name evidence="6" type="ORF">AKJ39_01035</name>
</gene>
<comment type="caution">
    <text evidence="6">The sequence shown here is derived from an EMBL/GenBank/DDBJ whole genome shotgun (WGS) entry which is preliminary data.</text>
</comment>
<dbReference type="SUPFAM" id="SSF56281">
    <property type="entry name" value="Metallo-hydrolase/oxidoreductase"/>
    <property type="match status" value="1"/>
</dbReference>
<name>A0A656YX22_9EURY</name>
<evidence type="ECO:0000256" key="3">
    <source>
        <dbReference type="ARBA" id="ARBA00022833"/>
    </source>
</evidence>
<proteinExistence type="predicted"/>
<reference evidence="6 7" key="1">
    <citation type="journal article" date="2016" name="Sci. Rep.">
        <title>Metabolic traits of an uncultured archaeal lineage -MSBL1- from brine pools of the Red Sea.</title>
        <authorList>
            <person name="Mwirichia R."/>
            <person name="Alam I."/>
            <person name="Rashid M."/>
            <person name="Vinu M."/>
            <person name="Ba-Alawi W."/>
            <person name="Anthony Kamau A."/>
            <person name="Kamanda Ngugi D."/>
            <person name="Goker M."/>
            <person name="Klenk H.P."/>
            <person name="Bajic V."/>
            <person name="Stingl U."/>
        </authorList>
    </citation>
    <scope>NUCLEOTIDE SEQUENCE [LARGE SCALE GENOMIC DNA]</scope>
    <source>
        <strain evidence="6">SCGC-AAA259J03</strain>
    </source>
</reference>
<keyword evidence="3" id="KW-0862">Zinc</keyword>
<dbReference type="GO" id="GO:0046872">
    <property type="term" value="F:metal ion binding"/>
    <property type="evidence" value="ECO:0007669"/>
    <property type="project" value="UniProtKB-KW"/>
</dbReference>
<keyword evidence="7" id="KW-1185">Reference proteome</keyword>
<dbReference type="PANTHER" id="PTHR43694:SF1">
    <property type="entry name" value="RIBONUCLEASE J"/>
    <property type="match status" value="1"/>
</dbReference>
<dbReference type="AlphaFoldDB" id="A0A656YX22"/>
<dbReference type="Gene3D" id="3.60.15.10">
    <property type="entry name" value="Ribonuclease Z/Hydroxyacylglutathione hydrolase-like"/>
    <property type="match status" value="1"/>
</dbReference>
<dbReference type="InterPro" id="IPR055132">
    <property type="entry name" value="RNase_J_b_CASP"/>
</dbReference>
<dbReference type="Pfam" id="PF07521">
    <property type="entry name" value="RMMBL"/>
    <property type="match status" value="1"/>
</dbReference>
<dbReference type="EMBL" id="LHXT01000008">
    <property type="protein sequence ID" value="KXA98718.1"/>
    <property type="molecule type" value="Genomic_DNA"/>
</dbReference>
<dbReference type="Gene3D" id="3.40.50.10710">
    <property type="entry name" value="Metallo-hydrolase/oxidoreductase"/>
    <property type="match status" value="1"/>
</dbReference>
<evidence type="ECO:0000313" key="7">
    <source>
        <dbReference type="Proteomes" id="UP000070257"/>
    </source>
</evidence>
<evidence type="ECO:0000256" key="2">
    <source>
        <dbReference type="ARBA" id="ARBA00022801"/>
    </source>
</evidence>
<evidence type="ECO:0000259" key="4">
    <source>
        <dbReference type="Pfam" id="PF07521"/>
    </source>
</evidence>
<evidence type="ECO:0000256" key="1">
    <source>
        <dbReference type="ARBA" id="ARBA00022723"/>
    </source>
</evidence>
<sequence>MKKIIEANAGRRKVAMLGRSLKEYVDDAERHSLIDSSNFEIKSDRFEVERVLGRASENRSEYLLVTTGSQGEPSAVLPGMARGDYPYEFEGGETVIFSCVTIPTRTDRLNSSLLKRRLRKQGVRVEEGVHSHGHGKREDQRRLLQLLEPETVVPAHGGEDKQSSCASLAREERIETRISKNKETVRLG</sequence>
<evidence type="ECO:0000259" key="5">
    <source>
        <dbReference type="Pfam" id="PF22505"/>
    </source>
</evidence>
<dbReference type="Pfam" id="PF22505">
    <property type="entry name" value="RNase_J_b_CASP"/>
    <property type="match status" value="1"/>
</dbReference>
<dbReference type="InterPro" id="IPR042173">
    <property type="entry name" value="RNase_J_2"/>
</dbReference>
<evidence type="ECO:0000313" key="6">
    <source>
        <dbReference type="EMBL" id="KXA98718.1"/>
    </source>
</evidence>
<protein>
    <submittedName>
        <fullName evidence="6">Uncharacterized protein</fullName>
    </submittedName>
</protein>
<feature type="domain" description="Ribonuclease J beta-CASP" evidence="5">
    <location>
        <begin position="4"/>
        <end position="111"/>
    </location>
</feature>
<accession>A0A656YX22</accession>
<dbReference type="InterPro" id="IPR036866">
    <property type="entry name" value="RibonucZ/Hydroxyglut_hydro"/>
</dbReference>
<dbReference type="GO" id="GO:0016787">
    <property type="term" value="F:hydrolase activity"/>
    <property type="evidence" value="ECO:0007669"/>
    <property type="project" value="UniProtKB-KW"/>
</dbReference>
<dbReference type="InterPro" id="IPR011108">
    <property type="entry name" value="RMMBL"/>
</dbReference>
<keyword evidence="1" id="KW-0479">Metal-binding</keyword>
<feature type="domain" description="Zn-dependent metallo-hydrolase RNA specificity" evidence="4">
    <location>
        <begin position="125"/>
        <end position="178"/>
    </location>
</feature>
<dbReference type="PANTHER" id="PTHR43694">
    <property type="entry name" value="RIBONUCLEASE J"/>
    <property type="match status" value="1"/>
</dbReference>
<dbReference type="Proteomes" id="UP000070257">
    <property type="component" value="Unassembled WGS sequence"/>
</dbReference>
<keyword evidence="2" id="KW-0378">Hydrolase</keyword>